<name>A0A4T0WUA8_9ASCO</name>
<gene>
    <name evidence="1" type="ORF">CANINC_005078</name>
</gene>
<dbReference type="Proteomes" id="UP000307173">
    <property type="component" value="Unassembled WGS sequence"/>
</dbReference>
<dbReference type="AlphaFoldDB" id="A0A4T0WUA8"/>
<proteinExistence type="predicted"/>
<protein>
    <submittedName>
        <fullName evidence="1">Uncharacterized protein</fullName>
    </submittedName>
</protein>
<organism evidence="1 2">
    <name type="scientific">Pichia inconspicua</name>
    <dbReference type="NCBI Taxonomy" id="52247"/>
    <lineage>
        <taxon>Eukaryota</taxon>
        <taxon>Fungi</taxon>
        <taxon>Dikarya</taxon>
        <taxon>Ascomycota</taxon>
        <taxon>Saccharomycotina</taxon>
        <taxon>Pichiomycetes</taxon>
        <taxon>Pichiales</taxon>
        <taxon>Pichiaceae</taxon>
        <taxon>Pichia</taxon>
    </lineage>
</organism>
<dbReference type="EMBL" id="SELW01000684">
    <property type="protein sequence ID" value="TID12979.1"/>
    <property type="molecule type" value="Genomic_DNA"/>
</dbReference>
<reference evidence="1 2" key="1">
    <citation type="journal article" date="2019" name="Front. Genet.">
        <title>Whole-Genome Sequencing of the Opportunistic Yeast Pathogen Candida inconspicua Uncovers Its Hybrid Origin.</title>
        <authorList>
            <person name="Mixao V."/>
            <person name="Hansen A.P."/>
            <person name="Saus E."/>
            <person name="Boekhout T."/>
            <person name="Lass-Florl C."/>
            <person name="Gabaldon T."/>
        </authorList>
    </citation>
    <scope>NUCLEOTIDE SEQUENCE [LARGE SCALE GENOMIC DNA]</scope>
    <source>
        <strain evidence="1 2">CBS 180</strain>
    </source>
</reference>
<sequence>MKNYDNTYKTKQMKEREVVRERKSQMCNKVSSRIPRTHYISYSSERSCQVKAAAIPPQRRLNLEFDKKLPNHSSGSNTTIHVQTPQVSHITERHIPNYSIFSVQSRVKDVKNNTNKPKFNASDDYELDNEIFRYELSLGNEKWEDVLPHLSNSPFASHSRLLYPAPLLCDVTRHFKKKTCGKQSS</sequence>
<evidence type="ECO:0000313" key="1">
    <source>
        <dbReference type="EMBL" id="TID12979.1"/>
    </source>
</evidence>
<comment type="caution">
    <text evidence="1">The sequence shown here is derived from an EMBL/GenBank/DDBJ whole genome shotgun (WGS) entry which is preliminary data.</text>
</comment>
<keyword evidence="2" id="KW-1185">Reference proteome</keyword>
<accession>A0A4T0WUA8</accession>
<evidence type="ECO:0000313" key="2">
    <source>
        <dbReference type="Proteomes" id="UP000307173"/>
    </source>
</evidence>